<reference evidence="1 2" key="1">
    <citation type="submission" date="2015-01" db="EMBL/GenBank/DDBJ databases">
        <title>Rufibacter sp./DG31D/ whole genome sequencing.</title>
        <authorList>
            <person name="Kim M.K."/>
            <person name="Srinivasan S."/>
            <person name="Lee J.-J."/>
        </authorList>
    </citation>
    <scope>NUCLEOTIDE SEQUENCE [LARGE SCALE GENOMIC DNA]</scope>
    <source>
        <strain evidence="1 2">DG31D</strain>
    </source>
</reference>
<dbReference type="EMBL" id="CP010777">
    <property type="protein sequence ID" value="AKQ46101.1"/>
    <property type="molecule type" value="Genomic_DNA"/>
</dbReference>
<name>A0A0H4W6R0_9BACT</name>
<evidence type="ECO:0000313" key="1">
    <source>
        <dbReference type="EMBL" id="AKQ46101.1"/>
    </source>
</evidence>
<proteinExistence type="predicted"/>
<dbReference type="KEGG" id="ruf:TH63_11425"/>
<sequence length="153" mass="17365">MLGGFMLALTVSAYSQNSDGYWKRLQKSHPETTLEALEKNAPAVSQAPSGEVVLPAFRLSLVFQGQERNVTLENIKLMEKTGLNPASIRQYRKELLFKSADKEVWLPVKSTLIDQLAIELRKDEQVLLYTSVLQGREQEEKQVTLLVEDFQVK</sequence>
<dbReference type="AlphaFoldDB" id="A0A0H4W6R0"/>
<organism evidence="1 2">
    <name type="scientific">Rufibacter radiotolerans</name>
    <dbReference type="NCBI Taxonomy" id="1379910"/>
    <lineage>
        <taxon>Bacteria</taxon>
        <taxon>Pseudomonadati</taxon>
        <taxon>Bacteroidota</taxon>
        <taxon>Cytophagia</taxon>
        <taxon>Cytophagales</taxon>
        <taxon>Hymenobacteraceae</taxon>
        <taxon>Rufibacter</taxon>
    </lineage>
</organism>
<evidence type="ECO:0000313" key="2">
    <source>
        <dbReference type="Proteomes" id="UP000036458"/>
    </source>
</evidence>
<gene>
    <name evidence="1" type="ORF">TH63_11425</name>
</gene>
<dbReference type="PATRIC" id="fig|1379910.4.peg.2471"/>
<accession>A0A0H4W6R0</accession>
<keyword evidence="2" id="KW-1185">Reference proteome</keyword>
<dbReference type="Proteomes" id="UP000036458">
    <property type="component" value="Chromosome"/>
</dbReference>
<protein>
    <submittedName>
        <fullName evidence="1">Uncharacterized protein</fullName>
    </submittedName>
</protein>
<dbReference type="STRING" id="1379910.TH63_11425"/>